<dbReference type="PANTHER" id="PTHR15887">
    <property type="entry name" value="TRANSMEMBRANE PROTEIN 69"/>
    <property type="match status" value="1"/>
</dbReference>
<comment type="caution">
    <text evidence="3">The sequence shown here is derived from an EMBL/GenBank/DDBJ whole genome shotgun (WGS) entry which is preliminary data.</text>
</comment>
<feature type="transmembrane region" description="Helical" evidence="2">
    <location>
        <begin position="206"/>
        <end position="226"/>
    </location>
</feature>
<feature type="compositionally biased region" description="Polar residues" evidence="1">
    <location>
        <begin position="82"/>
        <end position="94"/>
    </location>
</feature>
<feature type="compositionally biased region" description="Basic and acidic residues" evidence="1">
    <location>
        <begin position="393"/>
        <end position="413"/>
    </location>
</feature>
<evidence type="ECO:0000313" key="4">
    <source>
        <dbReference type="Proteomes" id="UP000812966"/>
    </source>
</evidence>
<keyword evidence="2" id="KW-0812">Transmembrane</keyword>
<dbReference type="EMBL" id="JABELV010000005">
    <property type="protein sequence ID" value="KAG7575272.1"/>
    <property type="molecule type" value="Genomic_DNA"/>
</dbReference>
<feature type="region of interest" description="Disordered" evidence="1">
    <location>
        <begin position="66"/>
        <end position="94"/>
    </location>
</feature>
<evidence type="ECO:0000313" key="3">
    <source>
        <dbReference type="EMBL" id="KAG7575272.1"/>
    </source>
</evidence>
<keyword evidence="2" id="KW-0472">Membrane</keyword>
<feature type="compositionally biased region" description="Basic and acidic residues" evidence="1">
    <location>
        <begin position="66"/>
        <end position="81"/>
    </location>
</feature>
<dbReference type="PANTHER" id="PTHR15887:SF1">
    <property type="entry name" value="TRANSMEMBRANE PROTEIN 69"/>
    <property type="match status" value="1"/>
</dbReference>
<feature type="transmembrane region" description="Helical" evidence="2">
    <location>
        <begin position="291"/>
        <end position="313"/>
    </location>
</feature>
<reference evidence="3" key="1">
    <citation type="submission" date="2020-04" db="EMBL/GenBank/DDBJ databases">
        <title>Analysis of mating type loci in Filobasidium floriforme.</title>
        <authorList>
            <person name="Nowrousian M."/>
        </authorList>
    </citation>
    <scope>NUCLEOTIDE SEQUENCE</scope>
    <source>
        <strain evidence="3">CBS 6242</strain>
    </source>
</reference>
<organism evidence="3 4">
    <name type="scientific">Filobasidium floriforme</name>
    <dbReference type="NCBI Taxonomy" id="5210"/>
    <lineage>
        <taxon>Eukaryota</taxon>
        <taxon>Fungi</taxon>
        <taxon>Dikarya</taxon>
        <taxon>Basidiomycota</taxon>
        <taxon>Agaricomycotina</taxon>
        <taxon>Tremellomycetes</taxon>
        <taxon>Filobasidiales</taxon>
        <taxon>Filobasidiaceae</taxon>
        <taxon>Filobasidium</taxon>
    </lineage>
</organism>
<dbReference type="AlphaFoldDB" id="A0A8K0JRX7"/>
<name>A0A8K0JRX7_9TREE</name>
<dbReference type="OrthoDB" id="194289at2759"/>
<proteinExistence type="predicted"/>
<gene>
    <name evidence="3" type="ORF">FFLO_00436</name>
</gene>
<accession>A0A8K0JRX7</accession>
<dbReference type="Proteomes" id="UP000812966">
    <property type="component" value="Unassembled WGS sequence"/>
</dbReference>
<feature type="region of interest" description="Disordered" evidence="1">
    <location>
        <begin position="381"/>
        <end position="455"/>
    </location>
</feature>
<evidence type="ECO:0008006" key="5">
    <source>
        <dbReference type="Google" id="ProtNLM"/>
    </source>
</evidence>
<dbReference type="Pfam" id="PF11911">
    <property type="entry name" value="DUF3429"/>
    <property type="match status" value="1"/>
</dbReference>
<protein>
    <recommendedName>
        <fullName evidence="5">Mitochondrial inner membrane protein 1</fullName>
    </recommendedName>
</protein>
<dbReference type="InterPro" id="IPR021836">
    <property type="entry name" value="DUF3429"/>
</dbReference>
<evidence type="ECO:0000256" key="1">
    <source>
        <dbReference type="SAM" id="MobiDB-lite"/>
    </source>
</evidence>
<keyword evidence="4" id="KW-1185">Reference proteome</keyword>
<sequence length="455" mass="49148">MFRQAARPLARQQVSALTSARSLSTTKALPVRPLIQNVLDAQRRPQISPLLAQRALLTRQFVTSESRRASKDEPVAEKAVEKQSSVDFQHTTTGAKEEARAVVKDFAEMIAGRSPQAAAAGARESPHASTPMADDFYSVTRNLAQSIPPHIFNFGALGTVPYIGTAVGIIFAAREAGAAQAGRDTLTGIDLETATSLLHHLETVQITYGAIILSFLGALHWGMEFVGFGGSQGYKRLALGVVPVLMAWPTTFMTHGVSLAVQWAGFTGMWLLDQRASTHGWTPHWYSTYRFYLSIVVGFSIIATLTGTSYFGVGSGAGVPMLPTSPDVKPTEDKSKKRINKVSQKENPKVAGKQEGSVPGPIQAIDLVAEESGEGFVKLRNKEKEEEEAAEQAAKEEEEKKEKAEKQDIKEIDQSATSPSGMKTELKGRVDSNDQSQPEHSGSRGDDGEAGKEGR</sequence>
<keyword evidence="2" id="KW-1133">Transmembrane helix</keyword>
<evidence type="ECO:0000256" key="2">
    <source>
        <dbReference type="SAM" id="Phobius"/>
    </source>
</evidence>
<feature type="transmembrane region" description="Helical" evidence="2">
    <location>
        <begin position="238"/>
        <end position="271"/>
    </location>
</feature>
<feature type="region of interest" description="Disordered" evidence="1">
    <location>
        <begin position="321"/>
        <end position="361"/>
    </location>
</feature>
<feature type="compositionally biased region" description="Basic and acidic residues" evidence="1">
    <location>
        <begin position="441"/>
        <end position="455"/>
    </location>
</feature>
<feature type="transmembrane region" description="Helical" evidence="2">
    <location>
        <begin position="151"/>
        <end position="173"/>
    </location>
</feature>